<organism evidence="1 2">
    <name type="scientific">Euplotes crassus</name>
    <dbReference type="NCBI Taxonomy" id="5936"/>
    <lineage>
        <taxon>Eukaryota</taxon>
        <taxon>Sar</taxon>
        <taxon>Alveolata</taxon>
        <taxon>Ciliophora</taxon>
        <taxon>Intramacronucleata</taxon>
        <taxon>Spirotrichea</taxon>
        <taxon>Hypotrichia</taxon>
        <taxon>Euplotida</taxon>
        <taxon>Euplotidae</taxon>
        <taxon>Moneuplotes</taxon>
    </lineage>
</organism>
<sequence length="137" mass="15117">MKLNCFLFGFSDDTTSSIGVILLFSLNSGTCYLDNFDNLEYNLLEEIVQSIPSIYYFKPGKGWHINASNVASRNALCVLISSDVVLSNSSKRVVLYFCFGCIVSPSMNLSQKLSFCFCYCSINETGSLPIISSLSVL</sequence>
<dbReference type="Proteomes" id="UP001295684">
    <property type="component" value="Unassembled WGS sequence"/>
</dbReference>
<comment type="caution">
    <text evidence="1">The sequence shown here is derived from an EMBL/GenBank/DDBJ whole genome shotgun (WGS) entry which is preliminary data.</text>
</comment>
<proteinExistence type="predicted"/>
<accession>A0AAD1XL91</accession>
<dbReference type="EMBL" id="CAMPGE010016139">
    <property type="protein sequence ID" value="CAI2374717.1"/>
    <property type="molecule type" value="Genomic_DNA"/>
</dbReference>
<keyword evidence="2" id="KW-1185">Reference proteome</keyword>
<gene>
    <name evidence="1" type="ORF">ECRASSUSDP1_LOCUS16074</name>
</gene>
<name>A0AAD1XL91_EUPCR</name>
<evidence type="ECO:0000313" key="1">
    <source>
        <dbReference type="EMBL" id="CAI2374717.1"/>
    </source>
</evidence>
<dbReference type="AlphaFoldDB" id="A0AAD1XL91"/>
<evidence type="ECO:0000313" key="2">
    <source>
        <dbReference type="Proteomes" id="UP001295684"/>
    </source>
</evidence>
<protein>
    <submittedName>
        <fullName evidence="1">Uncharacterized protein</fullName>
    </submittedName>
</protein>
<reference evidence="1" key="1">
    <citation type="submission" date="2023-07" db="EMBL/GenBank/DDBJ databases">
        <authorList>
            <consortium name="AG Swart"/>
            <person name="Singh M."/>
            <person name="Singh A."/>
            <person name="Seah K."/>
            <person name="Emmerich C."/>
        </authorList>
    </citation>
    <scope>NUCLEOTIDE SEQUENCE</scope>
    <source>
        <strain evidence="1">DP1</strain>
    </source>
</reference>